<feature type="compositionally biased region" description="Basic and acidic residues" evidence="1">
    <location>
        <begin position="79"/>
        <end position="90"/>
    </location>
</feature>
<dbReference type="Proteomes" id="UP000314294">
    <property type="component" value="Unassembled WGS sequence"/>
</dbReference>
<feature type="region of interest" description="Disordered" evidence="1">
    <location>
        <begin position="74"/>
        <end position="102"/>
    </location>
</feature>
<organism evidence="2 3">
    <name type="scientific">Liparis tanakae</name>
    <name type="common">Tanaka's snailfish</name>
    <dbReference type="NCBI Taxonomy" id="230148"/>
    <lineage>
        <taxon>Eukaryota</taxon>
        <taxon>Metazoa</taxon>
        <taxon>Chordata</taxon>
        <taxon>Craniata</taxon>
        <taxon>Vertebrata</taxon>
        <taxon>Euteleostomi</taxon>
        <taxon>Actinopterygii</taxon>
        <taxon>Neopterygii</taxon>
        <taxon>Teleostei</taxon>
        <taxon>Neoteleostei</taxon>
        <taxon>Acanthomorphata</taxon>
        <taxon>Eupercaria</taxon>
        <taxon>Perciformes</taxon>
        <taxon>Cottioidei</taxon>
        <taxon>Cottales</taxon>
        <taxon>Liparidae</taxon>
        <taxon>Liparis</taxon>
    </lineage>
</organism>
<evidence type="ECO:0000313" key="2">
    <source>
        <dbReference type="EMBL" id="TNN58777.1"/>
    </source>
</evidence>
<evidence type="ECO:0000313" key="3">
    <source>
        <dbReference type="Proteomes" id="UP000314294"/>
    </source>
</evidence>
<name>A0A4Z2GYQ4_9TELE</name>
<accession>A0A4Z2GYQ4</accession>
<dbReference type="EMBL" id="SRLO01000371">
    <property type="protein sequence ID" value="TNN58777.1"/>
    <property type="molecule type" value="Genomic_DNA"/>
</dbReference>
<comment type="caution">
    <text evidence="2">The sequence shown here is derived from an EMBL/GenBank/DDBJ whole genome shotgun (WGS) entry which is preliminary data.</text>
</comment>
<evidence type="ECO:0000256" key="1">
    <source>
        <dbReference type="SAM" id="MobiDB-lite"/>
    </source>
</evidence>
<gene>
    <name evidence="2" type="ORF">EYF80_031022</name>
</gene>
<protein>
    <submittedName>
        <fullName evidence="2">Uncharacterized protein</fullName>
    </submittedName>
</protein>
<sequence>MGLLTFEGSPDGQVSQGTRRALFSSCHLWCRKPRHSPPSGKLCPGFAEHDPASHGDDGTSAVWRVKCPLSLTGPVTDPSARRGAECHEDNSAPVSCRPSSAG</sequence>
<reference evidence="2 3" key="1">
    <citation type="submission" date="2019-03" db="EMBL/GenBank/DDBJ databases">
        <title>First draft genome of Liparis tanakae, snailfish: a comprehensive survey of snailfish specific genes.</title>
        <authorList>
            <person name="Kim W."/>
            <person name="Song I."/>
            <person name="Jeong J.-H."/>
            <person name="Kim D."/>
            <person name="Kim S."/>
            <person name="Ryu S."/>
            <person name="Song J.Y."/>
            <person name="Lee S.K."/>
        </authorList>
    </citation>
    <scope>NUCLEOTIDE SEQUENCE [LARGE SCALE GENOMIC DNA]</scope>
    <source>
        <tissue evidence="2">Muscle</tissue>
    </source>
</reference>
<keyword evidence="3" id="KW-1185">Reference proteome</keyword>
<proteinExistence type="predicted"/>
<dbReference type="AlphaFoldDB" id="A0A4Z2GYQ4"/>